<name>A0A0V1K875_TRIPS</name>
<sequence length="110" mass="12423">MARLSKHCKNFYKSSSLPGSEITLRSHVFCNAYGNFYLKTGITASFTGKSPVNVSMLSGVRHPKCLVRSSTKVWCRHLAARYCLPQSHDVLTCRCLRLTNRLLSWLLTTV</sequence>
<proteinExistence type="predicted"/>
<gene>
    <name evidence="1" type="ORF">T4A_14486</name>
    <name evidence="2" type="ORF">T4C_5089</name>
</gene>
<evidence type="ECO:0000313" key="3">
    <source>
        <dbReference type="Proteomes" id="UP000054632"/>
    </source>
</evidence>
<organism evidence="2 4">
    <name type="scientific">Trichinella pseudospiralis</name>
    <name type="common">Parasitic roundworm</name>
    <dbReference type="NCBI Taxonomy" id="6337"/>
    <lineage>
        <taxon>Eukaryota</taxon>
        <taxon>Metazoa</taxon>
        <taxon>Ecdysozoa</taxon>
        <taxon>Nematoda</taxon>
        <taxon>Enoplea</taxon>
        <taxon>Dorylaimia</taxon>
        <taxon>Trichinellida</taxon>
        <taxon>Trichinellidae</taxon>
        <taxon>Trichinella</taxon>
    </lineage>
</organism>
<comment type="caution">
    <text evidence="2">The sequence shown here is derived from an EMBL/GenBank/DDBJ whole genome shotgun (WGS) entry which is preliminary data.</text>
</comment>
<evidence type="ECO:0000313" key="1">
    <source>
        <dbReference type="EMBL" id="KRY76554.1"/>
    </source>
</evidence>
<dbReference type="EMBL" id="JYDR01000011">
    <property type="protein sequence ID" value="KRY76554.1"/>
    <property type="molecule type" value="Genomic_DNA"/>
</dbReference>
<dbReference type="Proteomes" id="UP000054826">
    <property type="component" value="Unassembled WGS sequence"/>
</dbReference>
<dbReference type="EMBL" id="JYDV01000010">
    <property type="protein sequence ID" value="KRZ43414.1"/>
    <property type="molecule type" value="Genomic_DNA"/>
</dbReference>
<accession>A0A0V1K875</accession>
<reference evidence="3 4" key="1">
    <citation type="submission" date="2015-01" db="EMBL/GenBank/DDBJ databases">
        <title>Evolution of Trichinella species and genotypes.</title>
        <authorList>
            <person name="Korhonen P.K."/>
            <person name="Edoardo P."/>
            <person name="Giuseppe L.R."/>
            <person name="Gasser R.B."/>
        </authorList>
    </citation>
    <scope>NUCLEOTIDE SEQUENCE [LARGE SCALE GENOMIC DNA]</scope>
    <source>
        <strain evidence="1">ISS13</strain>
        <strain evidence="2">ISS176</strain>
    </source>
</reference>
<dbReference type="AlphaFoldDB" id="A0A0V1K875"/>
<protein>
    <submittedName>
        <fullName evidence="2">Uncharacterized protein</fullName>
    </submittedName>
</protein>
<dbReference type="Proteomes" id="UP000054632">
    <property type="component" value="Unassembled WGS sequence"/>
</dbReference>
<evidence type="ECO:0000313" key="4">
    <source>
        <dbReference type="Proteomes" id="UP000054826"/>
    </source>
</evidence>
<evidence type="ECO:0000313" key="2">
    <source>
        <dbReference type="EMBL" id="KRZ43414.1"/>
    </source>
</evidence>